<evidence type="ECO:0000259" key="2">
    <source>
        <dbReference type="Pfam" id="PF02754"/>
    </source>
</evidence>
<keyword evidence="1 3" id="KW-0560">Oxidoreductase</keyword>
<dbReference type="AlphaFoldDB" id="A0A098E6X4"/>
<dbReference type="PANTHER" id="PTHR42947">
    <property type="entry name" value="COB--COM HETERODISULFIDE REDUCTASE SUBUNIT B 1"/>
    <property type="match status" value="1"/>
</dbReference>
<dbReference type="EC" id="1.8.98.1" evidence="3"/>
<dbReference type="InterPro" id="IPR004017">
    <property type="entry name" value="Cys_rich_dom"/>
</dbReference>
<dbReference type="EMBL" id="CCXY01000075">
    <property type="protein sequence ID" value="CEG11723.1"/>
    <property type="molecule type" value="Genomic_DNA"/>
</dbReference>
<feature type="domain" description="Cysteine-rich" evidence="2">
    <location>
        <begin position="148"/>
        <end position="237"/>
    </location>
</feature>
<gene>
    <name evidence="3" type="primary">hdrB</name>
    <name evidence="3" type="ORF">MSIBF_A1660009</name>
</gene>
<dbReference type="InterPro" id="IPR051278">
    <property type="entry name" value="HdrB/HdrD_reductase"/>
</dbReference>
<evidence type="ECO:0000313" key="3">
    <source>
        <dbReference type="EMBL" id="CEG11723.1"/>
    </source>
</evidence>
<dbReference type="GO" id="GO:0051912">
    <property type="term" value="F:CoB--CoM heterodisulfide reductase activity"/>
    <property type="evidence" value="ECO:0007669"/>
    <property type="project" value="UniProtKB-EC"/>
</dbReference>
<name>A0A098E6X4_9ZZZZ</name>
<dbReference type="Gene3D" id="3.40.50.11810">
    <property type="match status" value="1"/>
</dbReference>
<dbReference type="Pfam" id="PF02754">
    <property type="entry name" value="CCG"/>
    <property type="match status" value="2"/>
</dbReference>
<protein>
    <submittedName>
        <fullName evidence="3">Putative CoB--CoM heterodisulfide reductase subunit B</fullName>
        <ecNumber evidence="3">1.8.98.1</ecNumber>
    </submittedName>
</protein>
<proteinExistence type="predicted"/>
<feature type="domain" description="Cysteine-rich" evidence="2">
    <location>
        <begin position="6"/>
        <end position="85"/>
    </location>
</feature>
<organism evidence="3">
    <name type="scientific">groundwater metagenome</name>
    <dbReference type="NCBI Taxonomy" id="717931"/>
    <lineage>
        <taxon>unclassified sequences</taxon>
        <taxon>metagenomes</taxon>
        <taxon>ecological metagenomes</taxon>
    </lineage>
</organism>
<reference evidence="3" key="1">
    <citation type="submission" date="2014-09" db="EMBL/GenBank/DDBJ databases">
        <authorList>
            <person name="Probst J Alexander"/>
        </authorList>
    </citation>
    <scope>NUCLEOTIDE SEQUENCE</scope>
</reference>
<accession>A0A098E6X4</accession>
<dbReference type="Gene3D" id="1.20.1050.140">
    <property type="match status" value="1"/>
</dbReference>
<evidence type="ECO:0000256" key="1">
    <source>
        <dbReference type="ARBA" id="ARBA00023002"/>
    </source>
</evidence>
<dbReference type="PANTHER" id="PTHR42947:SF1">
    <property type="entry name" value="COB--COM HETERODISULFIDE REDUCTASE SUBUNIT B 1"/>
    <property type="match status" value="1"/>
</dbReference>
<sequence>MIKKGYYPGCSASGTSKEYAMSTKKVYEALDIELEELKEWICCGSSPAHSSSLLLADALALKNLSLAKEQELKELIIPCMGCYSRFIFAKHDFENDEEQRKKAEESTGVTYSDVIKNIEIVHPLTYLSEHIAQIKNKISKKANGLKAACYYGCVFTRPPEITNSKNFENPTEMDELVKITGAEILDWNSKTKCCGASYSITNQDISFELCNKILTNAKDAGAEIIIVACPLCQSNLDMRQKQIEKKFNKKFNIPVIYVTQLLGLALGYSYGDLGLDKEFSDSKNLLMSKGII</sequence>